<evidence type="ECO:0000313" key="8">
    <source>
        <dbReference type="Proteomes" id="UP000761534"/>
    </source>
</evidence>
<feature type="compositionally biased region" description="Polar residues" evidence="5">
    <location>
        <begin position="56"/>
        <end position="71"/>
    </location>
</feature>
<evidence type="ECO:0000313" key="7">
    <source>
        <dbReference type="EMBL" id="KAA8917321.1"/>
    </source>
</evidence>
<feature type="compositionally biased region" description="Basic and acidic residues" evidence="5">
    <location>
        <begin position="1"/>
        <end position="13"/>
    </location>
</feature>
<feature type="region of interest" description="Disordered" evidence="5">
    <location>
        <begin position="1"/>
        <end position="89"/>
    </location>
</feature>
<dbReference type="GO" id="GO:0005794">
    <property type="term" value="C:Golgi apparatus"/>
    <property type="evidence" value="ECO:0007669"/>
    <property type="project" value="TreeGrafter"/>
</dbReference>
<feature type="transmembrane region" description="Helical" evidence="6">
    <location>
        <begin position="172"/>
        <end position="193"/>
    </location>
</feature>
<evidence type="ECO:0000256" key="5">
    <source>
        <dbReference type="SAM" id="MobiDB-lite"/>
    </source>
</evidence>
<keyword evidence="3 6" id="KW-1133">Transmembrane helix</keyword>
<dbReference type="InterPro" id="IPR019325">
    <property type="entry name" value="NEDD4/Bsd2"/>
</dbReference>
<feature type="non-terminal residue" evidence="7">
    <location>
        <position position="1"/>
    </location>
</feature>
<reference evidence="7" key="1">
    <citation type="journal article" date="2019" name="G3 (Bethesda)">
        <title>Genome Assemblies of Two Rare Opportunistic Yeast Pathogens: Diutina rugosa (syn. Candida rugosa) and Trichomonascus ciferrii (syn. Candida ciferrii).</title>
        <authorList>
            <person name="Mixao V."/>
            <person name="Saus E."/>
            <person name="Hansen A.P."/>
            <person name="Lass-Florl C."/>
            <person name="Gabaldon T."/>
        </authorList>
    </citation>
    <scope>NUCLEOTIDE SEQUENCE</scope>
    <source>
        <strain evidence="7">CBS 4856</strain>
    </source>
</reference>
<evidence type="ECO:0000256" key="2">
    <source>
        <dbReference type="ARBA" id="ARBA00022692"/>
    </source>
</evidence>
<evidence type="ECO:0000256" key="6">
    <source>
        <dbReference type="SAM" id="Phobius"/>
    </source>
</evidence>
<dbReference type="EMBL" id="SWFS01000045">
    <property type="protein sequence ID" value="KAA8917321.1"/>
    <property type="molecule type" value="Genomic_DNA"/>
</dbReference>
<dbReference type="Pfam" id="PF10176">
    <property type="entry name" value="NEDD4_Bsd2"/>
    <property type="match status" value="1"/>
</dbReference>
<feature type="region of interest" description="Disordered" evidence="5">
    <location>
        <begin position="112"/>
        <end position="134"/>
    </location>
</feature>
<name>A0A642VD55_9ASCO</name>
<dbReference type="GO" id="GO:0048471">
    <property type="term" value="C:perinuclear region of cytoplasm"/>
    <property type="evidence" value="ECO:0007669"/>
    <property type="project" value="TreeGrafter"/>
</dbReference>
<gene>
    <name evidence="7" type="ORF">TRICI_000515</name>
</gene>
<evidence type="ECO:0000256" key="4">
    <source>
        <dbReference type="ARBA" id="ARBA00023136"/>
    </source>
</evidence>
<dbReference type="VEuPathDB" id="FungiDB:TRICI_000515"/>
<comment type="caution">
    <text evidence="7">The sequence shown here is derived from an EMBL/GenBank/DDBJ whole genome shotgun (WGS) entry which is preliminary data.</text>
</comment>
<dbReference type="GO" id="GO:0016020">
    <property type="term" value="C:membrane"/>
    <property type="evidence" value="ECO:0007669"/>
    <property type="project" value="UniProtKB-SubCell"/>
</dbReference>
<sequence length="331" mass="36572">MTTGYSRRDRLVDAFDSGDESDSDEEWQDDRQRQSLSADENDEVRGGVVFDRDESVSATEQAGPSAQSEQQPAAVRSSPEQTYRPSRRQRGGWRSIFSPFRRHSSVANNNDGVFANLTAKPDPDKPNDDQPPTYEEAAMDATPPYWETTIMAPGITDELFIEGLPVGSPINFIWNMMVSAAFQFVGFFLTYLLHTSHAAKHGSRAGLGFTLLQCGYYLRPEPAYDQPTAPPAEFEPSNPNDFDVSVNGPVSGQFTPGHPATTATHDATPPPPHHDPSPASWISTALMVVGVIIILKSVNDYFQARRMELAILSSSEQQDDQPHREPSPEEM</sequence>
<dbReference type="Proteomes" id="UP000761534">
    <property type="component" value="Unassembled WGS sequence"/>
</dbReference>
<keyword evidence="4 6" id="KW-0472">Membrane</keyword>
<feature type="transmembrane region" description="Helical" evidence="6">
    <location>
        <begin position="279"/>
        <end position="298"/>
    </location>
</feature>
<dbReference type="GO" id="GO:0007034">
    <property type="term" value="P:vacuolar transport"/>
    <property type="evidence" value="ECO:0007669"/>
    <property type="project" value="InterPro"/>
</dbReference>
<dbReference type="OrthoDB" id="10003116at2759"/>
<dbReference type="CDD" id="cd22212">
    <property type="entry name" value="NDFIP-like"/>
    <property type="match status" value="1"/>
</dbReference>
<dbReference type="GO" id="GO:0005783">
    <property type="term" value="C:endoplasmic reticulum"/>
    <property type="evidence" value="ECO:0007669"/>
    <property type="project" value="TreeGrafter"/>
</dbReference>
<evidence type="ECO:0000256" key="1">
    <source>
        <dbReference type="ARBA" id="ARBA00004141"/>
    </source>
</evidence>
<dbReference type="GO" id="GO:0031398">
    <property type="term" value="P:positive regulation of protein ubiquitination"/>
    <property type="evidence" value="ECO:0007669"/>
    <property type="project" value="TreeGrafter"/>
</dbReference>
<accession>A0A642VD55</accession>
<dbReference type="AlphaFoldDB" id="A0A642VD55"/>
<protein>
    <recommendedName>
        <fullName evidence="9">Metal homeostatis protein BSD2</fullName>
    </recommendedName>
</protein>
<evidence type="ECO:0000256" key="3">
    <source>
        <dbReference type="ARBA" id="ARBA00022989"/>
    </source>
</evidence>
<keyword evidence="8" id="KW-1185">Reference proteome</keyword>
<feature type="compositionally biased region" description="Acidic residues" evidence="5">
    <location>
        <begin position="16"/>
        <end position="28"/>
    </location>
</feature>
<comment type="subcellular location">
    <subcellularLocation>
        <location evidence="1">Membrane</location>
        <topology evidence="1">Multi-pass membrane protein</topology>
    </subcellularLocation>
</comment>
<dbReference type="GO" id="GO:0006511">
    <property type="term" value="P:ubiquitin-dependent protein catabolic process"/>
    <property type="evidence" value="ECO:0007669"/>
    <property type="project" value="TreeGrafter"/>
</dbReference>
<proteinExistence type="predicted"/>
<organism evidence="7 8">
    <name type="scientific">Trichomonascus ciferrii</name>
    <dbReference type="NCBI Taxonomy" id="44093"/>
    <lineage>
        <taxon>Eukaryota</taxon>
        <taxon>Fungi</taxon>
        <taxon>Dikarya</taxon>
        <taxon>Ascomycota</taxon>
        <taxon>Saccharomycotina</taxon>
        <taxon>Dipodascomycetes</taxon>
        <taxon>Dipodascales</taxon>
        <taxon>Trichomonascaceae</taxon>
        <taxon>Trichomonascus</taxon>
        <taxon>Trichomonascus ciferrii complex</taxon>
    </lineage>
</organism>
<dbReference type="PANTHER" id="PTHR13396">
    <property type="entry name" value="NEDD4 FAMILY INTERACTING PROTEIN 1/2"/>
    <property type="match status" value="1"/>
</dbReference>
<dbReference type="GO" id="GO:0030001">
    <property type="term" value="P:metal ion transport"/>
    <property type="evidence" value="ECO:0007669"/>
    <property type="project" value="InterPro"/>
</dbReference>
<evidence type="ECO:0008006" key="9">
    <source>
        <dbReference type="Google" id="ProtNLM"/>
    </source>
</evidence>
<keyword evidence="2 6" id="KW-0812">Transmembrane</keyword>
<feature type="region of interest" description="Disordered" evidence="5">
    <location>
        <begin position="225"/>
        <end position="278"/>
    </location>
</feature>
<feature type="compositionally biased region" description="Low complexity" evidence="5">
    <location>
        <begin position="258"/>
        <end position="267"/>
    </location>
</feature>
<dbReference type="PANTHER" id="PTHR13396:SF5">
    <property type="entry name" value="NEDD4 FAMILY INTERACTING PROTEIN"/>
    <property type="match status" value="1"/>
</dbReference>